<keyword evidence="3" id="KW-0663">Pyridoxal phosphate</keyword>
<dbReference type="InterPro" id="IPR050147">
    <property type="entry name" value="Ser/Thr_Dehydratase"/>
</dbReference>
<dbReference type="SUPFAM" id="SSF53686">
    <property type="entry name" value="Tryptophan synthase beta subunit-like PLP-dependent enzymes"/>
    <property type="match status" value="1"/>
</dbReference>
<dbReference type="Gene3D" id="3.40.50.1100">
    <property type="match status" value="2"/>
</dbReference>
<dbReference type="InterPro" id="IPR001926">
    <property type="entry name" value="TrpB-like_PALP"/>
</dbReference>
<keyword evidence="4" id="KW-0456">Lyase</keyword>
<protein>
    <submittedName>
        <fullName evidence="6">Threonine dehydratase</fullName>
    </submittedName>
</protein>
<comment type="cofactor">
    <cofactor evidence="1">
        <name>pyridoxal 5'-phosphate</name>
        <dbReference type="ChEBI" id="CHEBI:597326"/>
    </cofactor>
</comment>
<dbReference type="PROSITE" id="PS00165">
    <property type="entry name" value="DEHYDRATASE_SER_THR"/>
    <property type="match status" value="1"/>
</dbReference>
<name>G9BAV2_9ARCH</name>
<evidence type="ECO:0000256" key="4">
    <source>
        <dbReference type="ARBA" id="ARBA00023239"/>
    </source>
</evidence>
<dbReference type="CDD" id="cd01562">
    <property type="entry name" value="Thr-dehyd"/>
    <property type="match status" value="1"/>
</dbReference>
<proteinExistence type="inferred from homology"/>
<dbReference type="Pfam" id="PF00291">
    <property type="entry name" value="PALP"/>
    <property type="match status" value="1"/>
</dbReference>
<evidence type="ECO:0000256" key="1">
    <source>
        <dbReference type="ARBA" id="ARBA00001933"/>
    </source>
</evidence>
<accession>G9BAV2</accession>
<dbReference type="InterPro" id="IPR036052">
    <property type="entry name" value="TrpB-like_PALP_sf"/>
</dbReference>
<dbReference type="GO" id="GO:0006565">
    <property type="term" value="P:L-serine catabolic process"/>
    <property type="evidence" value="ECO:0007669"/>
    <property type="project" value="TreeGrafter"/>
</dbReference>
<evidence type="ECO:0000256" key="2">
    <source>
        <dbReference type="ARBA" id="ARBA00010869"/>
    </source>
</evidence>
<gene>
    <name evidence="6" type="ORF">E48-1C_32</name>
</gene>
<reference evidence="6" key="1">
    <citation type="journal article" date="2012" name="Environ. Microbiol.">
        <title>Genetic structure of three fosmid-fragments encoding 16S rRNA genes of the Miscellaneous Crenarchaeotic Group (MCG): implications for physiology and evolution of marine sedimentary archaea.</title>
        <authorList>
            <person name="Li P.Y."/>
            <person name="Xie B.B."/>
            <person name="Zhang X.Y."/>
            <person name="Qin Q.L."/>
            <person name="Dang H.Y."/>
            <person name="Wang X.M."/>
            <person name="Chen X.L."/>
            <person name="Yu J."/>
            <person name="Zhang Y.Z."/>
        </authorList>
    </citation>
    <scope>NUCLEOTIDE SEQUENCE</scope>
</reference>
<dbReference type="PANTHER" id="PTHR48078">
    <property type="entry name" value="THREONINE DEHYDRATASE, MITOCHONDRIAL-RELATED"/>
    <property type="match status" value="1"/>
</dbReference>
<dbReference type="GO" id="GO:0004794">
    <property type="term" value="F:threonine deaminase activity"/>
    <property type="evidence" value="ECO:0007669"/>
    <property type="project" value="TreeGrafter"/>
</dbReference>
<organism evidence="6">
    <name type="scientific">uncultured marine crenarchaeote E48-1C</name>
    <dbReference type="NCBI Taxonomy" id="907718"/>
    <lineage>
        <taxon>Archaea</taxon>
        <taxon>Candidatus Bathyarchaeota</taxon>
        <taxon>environmental samples</taxon>
    </lineage>
</organism>
<evidence type="ECO:0000259" key="5">
    <source>
        <dbReference type="Pfam" id="PF00291"/>
    </source>
</evidence>
<dbReference type="FunFam" id="3.40.50.1100:FF:000007">
    <property type="entry name" value="L-threonine dehydratase catabolic TdcB"/>
    <property type="match status" value="1"/>
</dbReference>
<dbReference type="GO" id="GO:0006567">
    <property type="term" value="P:L-threonine catabolic process"/>
    <property type="evidence" value="ECO:0007669"/>
    <property type="project" value="TreeGrafter"/>
</dbReference>
<dbReference type="InterPro" id="IPR000634">
    <property type="entry name" value="Ser/Thr_deHydtase_PyrdxlP-BS"/>
</dbReference>
<comment type="similarity">
    <text evidence="2">Belongs to the serine/threonine dehydratase family.</text>
</comment>
<feature type="domain" description="Tryptophan synthase beta chain-like PALP" evidence="5">
    <location>
        <begin position="15"/>
        <end position="304"/>
    </location>
</feature>
<sequence>MINLEDIEEARETIRNLVKRTPLARSRSLSDLCSGEVYLKLENLQITNSFKIRGALNKMFHLSIEEMKRGVVTASSGNHALAVAIGAEKLNLSAKIVVSKDTPKVKIDKIREHNVELILYGDFYDEAEEKAINLAKKDGLTYISPYNDKMVIAGQGTIGLEILEDLSSVDTVIAPIGGGGLISGISLAVKGIKSNVRVTGVQSEASPVMYESLKAGRIVDAEMRESIADGLFGGIEKGSVTFKIVQKYVDDILLVKEKTIRKAVFLLWKKEEQVVEGAGAVSVAAIMENTGFFMGQDIVAVISGGNIENELFRNILASESDRA</sequence>
<dbReference type="EMBL" id="HQ214612">
    <property type="protein sequence ID" value="ADP09477.1"/>
    <property type="molecule type" value="Genomic_DNA"/>
</dbReference>
<dbReference type="AlphaFoldDB" id="G9BAV2"/>
<dbReference type="PANTHER" id="PTHR48078:SF6">
    <property type="entry name" value="L-THREONINE DEHYDRATASE CATABOLIC TDCB"/>
    <property type="match status" value="1"/>
</dbReference>
<dbReference type="GO" id="GO:0030170">
    <property type="term" value="F:pyridoxal phosphate binding"/>
    <property type="evidence" value="ECO:0007669"/>
    <property type="project" value="InterPro"/>
</dbReference>
<dbReference type="GO" id="GO:0003941">
    <property type="term" value="F:L-serine ammonia-lyase activity"/>
    <property type="evidence" value="ECO:0007669"/>
    <property type="project" value="TreeGrafter"/>
</dbReference>
<evidence type="ECO:0000256" key="3">
    <source>
        <dbReference type="ARBA" id="ARBA00022898"/>
    </source>
</evidence>
<dbReference type="GO" id="GO:0009097">
    <property type="term" value="P:isoleucine biosynthetic process"/>
    <property type="evidence" value="ECO:0007669"/>
    <property type="project" value="TreeGrafter"/>
</dbReference>
<evidence type="ECO:0000313" key="6">
    <source>
        <dbReference type="EMBL" id="ADP09477.1"/>
    </source>
</evidence>